<dbReference type="EMBL" id="CP058531">
    <property type="protein sequence ID" value="QLG29810.1"/>
    <property type="molecule type" value="Genomic_DNA"/>
</dbReference>
<keyword evidence="3" id="KW-1185">Reference proteome</keyword>
<dbReference type="AlphaFoldDB" id="A0A7D5GIA6"/>
<keyword evidence="1" id="KW-0472">Membrane</keyword>
<evidence type="ECO:0008006" key="4">
    <source>
        <dbReference type="Google" id="ProtNLM"/>
    </source>
</evidence>
<geneLocation type="plasmid" evidence="2 3">
    <name>unnamed2</name>
</geneLocation>
<name>A0A7D5GIA6_9EURY</name>
<feature type="transmembrane region" description="Helical" evidence="1">
    <location>
        <begin position="86"/>
        <end position="106"/>
    </location>
</feature>
<organism evidence="2 3">
    <name type="scientific">Halorarum halophilum</name>
    <dbReference type="NCBI Taxonomy" id="2743090"/>
    <lineage>
        <taxon>Archaea</taxon>
        <taxon>Methanobacteriati</taxon>
        <taxon>Methanobacteriota</taxon>
        <taxon>Stenosarchaea group</taxon>
        <taxon>Halobacteria</taxon>
        <taxon>Halobacteriales</taxon>
        <taxon>Haloferacaceae</taxon>
        <taxon>Halorarum</taxon>
    </lineage>
</organism>
<evidence type="ECO:0000313" key="2">
    <source>
        <dbReference type="EMBL" id="QLG29810.1"/>
    </source>
</evidence>
<proteinExistence type="predicted"/>
<feature type="transmembrane region" description="Helical" evidence="1">
    <location>
        <begin position="40"/>
        <end position="65"/>
    </location>
</feature>
<evidence type="ECO:0000313" key="3">
    <source>
        <dbReference type="Proteomes" id="UP000509750"/>
    </source>
</evidence>
<dbReference type="OrthoDB" id="343080at2157"/>
<dbReference type="GeneID" id="56031077"/>
<reference evidence="2 3" key="1">
    <citation type="submission" date="2020-07" db="EMBL/GenBank/DDBJ databases">
        <title>Gai3-2, isolated from salt lake.</title>
        <authorList>
            <person name="Cui H."/>
            <person name="Shi X."/>
        </authorList>
    </citation>
    <scope>NUCLEOTIDE SEQUENCE [LARGE SCALE GENOMIC DNA]</scope>
    <source>
        <strain evidence="2 3">Gai3-2</strain>
        <plasmid evidence="2 3">unnamed2</plasmid>
    </source>
</reference>
<accession>A0A7D5GIA6</accession>
<dbReference type="Proteomes" id="UP000509750">
    <property type="component" value="Plasmid unnamed2"/>
</dbReference>
<protein>
    <recommendedName>
        <fullName evidence="4">DUF2975 domain-containing protein</fullName>
    </recommendedName>
</protein>
<dbReference type="RefSeq" id="WP_179171384.1">
    <property type="nucleotide sequence ID" value="NZ_CP058531.1"/>
</dbReference>
<sequence>MSRQFIRAKPLQACKLIGIVATFVFSAGVFSELISDPDVITLLLIPILALGLAIAIAAETLIVGYRSLRSGGLQKDLLANRPVYSIVRAVEVFLVILSVGIFIFIITTLPDGPMAGPGAIGLWFIMVGLGLLILGGSLVRTLTEYYYHRQSTIA</sequence>
<keyword evidence="2" id="KW-0614">Plasmid</keyword>
<evidence type="ECO:0000256" key="1">
    <source>
        <dbReference type="SAM" id="Phobius"/>
    </source>
</evidence>
<keyword evidence="1" id="KW-0812">Transmembrane</keyword>
<keyword evidence="1" id="KW-1133">Transmembrane helix</keyword>
<feature type="transmembrane region" description="Helical" evidence="1">
    <location>
        <begin position="118"/>
        <end position="139"/>
    </location>
</feature>
<feature type="transmembrane region" description="Helical" evidence="1">
    <location>
        <begin position="12"/>
        <end position="34"/>
    </location>
</feature>
<dbReference type="KEGG" id="halg:HUG10_19550"/>
<gene>
    <name evidence="2" type="ORF">HUG10_19550</name>
</gene>